<dbReference type="EMBL" id="BTSY01000001">
    <property type="protein sequence ID" value="GMT08982.1"/>
    <property type="molecule type" value="Genomic_DNA"/>
</dbReference>
<keyword evidence="2" id="KW-1185">Reference proteome</keyword>
<proteinExistence type="predicted"/>
<organism evidence="1 2">
    <name type="scientific">Pristionchus fissidentatus</name>
    <dbReference type="NCBI Taxonomy" id="1538716"/>
    <lineage>
        <taxon>Eukaryota</taxon>
        <taxon>Metazoa</taxon>
        <taxon>Ecdysozoa</taxon>
        <taxon>Nematoda</taxon>
        <taxon>Chromadorea</taxon>
        <taxon>Rhabditida</taxon>
        <taxon>Rhabditina</taxon>
        <taxon>Diplogasteromorpha</taxon>
        <taxon>Diplogasteroidea</taxon>
        <taxon>Neodiplogasteridae</taxon>
        <taxon>Pristionchus</taxon>
    </lineage>
</organism>
<sequence>MVENPKKDPDGTMRQHLIFALCTYANPANTGTGDEFAVMKEIMSIVNEKVPVRMLATFCATDMMHAFKGAVENPVSVPAAIDQFILHAARDPAKDSEAAANEISYMSAEQRRLIEQFKEHSKGYLDYAKDYARDFSVDRNKTRASNMILMMKDAQLLSSFAVTLPRFKY</sequence>
<dbReference type="Proteomes" id="UP001432322">
    <property type="component" value="Unassembled WGS sequence"/>
</dbReference>
<name>A0AAV5URX1_9BILA</name>
<protein>
    <submittedName>
        <fullName evidence="1">Uncharacterized protein</fullName>
    </submittedName>
</protein>
<reference evidence="1" key="1">
    <citation type="submission" date="2023-10" db="EMBL/GenBank/DDBJ databases">
        <title>Genome assembly of Pristionchus species.</title>
        <authorList>
            <person name="Yoshida K."/>
            <person name="Sommer R.J."/>
        </authorList>
    </citation>
    <scope>NUCLEOTIDE SEQUENCE</scope>
    <source>
        <strain evidence="1">RS5133</strain>
    </source>
</reference>
<gene>
    <name evidence="1" type="ORF">PFISCL1PPCAC_279</name>
</gene>
<comment type="caution">
    <text evidence="1">The sequence shown here is derived from an EMBL/GenBank/DDBJ whole genome shotgun (WGS) entry which is preliminary data.</text>
</comment>
<accession>A0AAV5URX1</accession>
<evidence type="ECO:0000313" key="1">
    <source>
        <dbReference type="EMBL" id="GMT08982.1"/>
    </source>
</evidence>
<dbReference type="AlphaFoldDB" id="A0AAV5URX1"/>
<evidence type="ECO:0000313" key="2">
    <source>
        <dbReference type="Proteomes" id="UP001432322"/>
    </source>
</evidence>